<organism evidence="1 2">
    <name type="scientific">Porphyromonas canoris</name>
    <dbReference type="NCBI Taxonomy" id="36875"/>
    <lineage>
        <taxon>Bacteria</taxon>
        <taxon>Pseudomonadati</taxon>
        <taxon>Bacteroidota</taxon>
        <taxon>Bacteroidia</taxon>
        <taxon>Bacteroidales</taxon>
        <taxon>Porphyromonadaceae</taxon>
        <taxon>Porphyromonas</taxon>
    </lineage>
</organism>
<accession>A0ABR4XM60</accession>
<evidence type="ECO:0000313" key="1">
    <source>
        <dbReference type="EMBL" id="KGN93127.1"/>
    </source>
</evidence>
<comment type="caution">
    <text evidence="1">The sequence shown here is derived from an EMBL/GenBank/DDBJ whole genome shotgun (WGS) entry which is preliminary data.</text>
</comment>
<dbReference type="Proteomes" id="UP000030101">
    <property type="component" value="Unassembled WGS sequence"/>
</dbReference>
<gene>
    <name evidence="1" type="ORF">HQ43_02805</name>
</gene>
<protein>
    <submittedName>
        <fullName evidence="1">Uncharacterized protein</fullName>
    </submittedName>
</protein>
<sequence>MPTKAIDVNNDYLIVLLLMVNNPQIYKFHKTMKPLFSLFKANVLNRRYKFSEKLNFGYSKKEA</sequence>
<dbReference type="EMBL" id="JQZV01000005">
    <property type="protein sequence ID" value="KGN93127.1"/>
    <property type="molecule type" value="Genomic_DNA"/>
</dbReference>
<reference evidence="1 2" key="1">
    <citation type="submission" date="2014-08" db="EMBL/GenBank/DDBJ databases">
        <title>Porphyromonas canoris strain:OH2762 Genome sequencing.</title>
        <authorList>
            <person name="Wallis C."/>
            <person name="Deusch O."/>
            <person name="O'Flynn C."/>
            <person name="Davis I."/>
            <person name="Jospin G."/>
            <person name="Darling A.E."/>
            <person name="Coil D.A."/>
            <person name="Alexiev A."/>
            <person name="Horsfall A."/>
            <person name="Kirkwood N."/>
            <person name="Harris S."/>
            <person name="Eisen J.A."/>
        </authorList>
    </citation>
    <scope>NUCLEOTIDE SEQUENCE [LARGE SCALE GENOMIC DNA]</scope>
    <source>
        <strain evidence="2">COT-108 OH2762</strain>
    </source>
</reference>
<evidence type="ECO:0000313" key="2">
    <source>
        <dbReference type="Proteomes" id="UP000030101"/>
    </source>
</evidence>
<name>A0ABR4XM60_9PORP</name>
<keyword evidence="2" id="KW-1185">Reference proteome</keyword>
<proteinExistence type="predicted"/>